<dbReference type="PROSITE" id="PS50198">
    <property type="entry name" value="PPIC_PPIASE_2"/>
    <property type="match status" value="1"/>
</dbReference>
<dbReference type="InterPro" id="IPR027304">
    <property type="entry name" value="Trigger_fact/SurA_dom_sf"/>
</dbReference>
<evidence type="ECO:0000313" key="14">
    <source>
        <dbReference type="EMBL" id="MFE8696273.1"/>
    </source>
</evidence>
<comment type="function">
    <text evidence="11">Plays a major role in protein secretion by helping the post-translocational extracellular folding of several secreted proteins.</text>
</comment>
<keyword evidence="7 11" id="KW-0472">Membrane</keyword>
<gene>
    <name evidence="11" type="primary">prsA</name>
    <name evidence="14" type="ORF">ACFYKT_07885</name>
</gene>
<keyword evidence="4 11" id="KW-1003">Cell membrane</keyword>
<dbReference type="RefSeq" id="WP_389217905.1">
    <property type="nucleotide sequence ID" value="NZ_JBIACJ010000003.1"/>
</dbReference>
<evidence type="ECO:0000256" key="8">
    <source>
        <dbReference type="ARBA" id="ARBA00023139"/>
    </source>
</evidence>
<protein>
    <recommendedName>
        <fullName evidence="11">Foldase protein PrsA</fullName>
        <ecNumber evidence="11">5.2.1.8</ecNumber>
    </recommendedName>
</protein>
<organism evidence="14 15">
    <name type="scientific">Cytobacillus mangrovibacter</name>
    <dbReference type="NCBI Taxonomy" id="3299024"/>
    <lineage>
        <taxon>Bacteria</taxon>
        <taxon>Bacillati</taxon>
        <taxon>Bacillota</taxon>
        <taxon>Bacilli</taxon>
        <taxon>Bacillales</taxon>
        <taxon>Bacillaceae</taxon>
        <taxon>Cytobacillus</taxon>
    </lineage>
</organism>
<accession>A0ABW6JZU6</accession>
<dbReference type="PROSITE" id="PS01096">
    <property type="entry name" value="PPIC_PPIASE_1"/>
    <property type="match status" value="1"/>
</dbReference>
<evidence type="ECO:0000256" key="10">
    <source>
        <dbReference type="ARBA" id="ARBA00023288"/>
    </source>
</evidence>
<dbReference type="SUPFAM" id="SSF54534">
    <property type="entry name" value="FKBP-like"/>
    <property type="match status" value="1"/>
</dbReference>
<dbReference type="PANTHER" id="PTHR47245:SF1">
    <property type="entry name" value="FOLDASE PROTEIN PRSA"/>
    <property type="match status" value="1"/>
</dbReference>
<keyword evidence="10 11" id="KW-0449">Lipoprotein</keyword>
<evidence type="ECO:0000256" key="2">
    <source>
        <dbReference type="ARBA" id="ARBA00004193"/>
    </source>
</evidence>
<evidence type="ECO:0000313" key="15">
    <source>
        <dbReference type="Proteomes" id="UP001601058"/>
    </source>
</evidence>
<evidence type="ECO:0000256" key="3">
    <source>
        <dbReference type="ARBA" id="ARBA00006071"/>
    </source>
</evidence>
<evidence type="ECO:0000256" key="4">
    <source>
        <dbReference type="ARBA" id="ARBA00022475"/>
    </source>
</evidence>
<sequence>MKKWIIALTVSAGVLGLSACNSTSGSKDVVVETKAGDISKDELYNAMKDKVGEQALRELVYQKVLSEKYNVTDEELNEKVDELKQQLGTNFELALQQYGYKDEEDLKATFKTGLMQEKAAIKDVKATEEEVKEYYDNFKPQIKARHILIKIDEDTTEADAKKKIDEVKKKLDEGGKFEDLATEYSEDPGSAANGGDLGWFGAGQMVPEFEEAAYALDVNEISAPVKSQHGYHIIQTTEKKEKKSFEDMKEKMEYEVKVAKLDGEKIEKAMERELKDASVKINDKDLKDILKSNTETEK</sequence>
<keyword evidence="15" id="KW-1185">Reference proteome</keyword>
<keyword evidence="6 11" id="KW-0697">Rotamase</keyword>
<feature type="domain" description="PpiC" evidence="13">
    <location>
        <begin position="139"/>
        <end position="238"/>
    </location>
</feature>
<feature type="signal peptide" evidence="12">
    <location>
        <begin position="1"/>
        <end position="19"/>
    </location>
</feature>
<dbReference type="SUPFAM" id="SSF109998">
    <property type="entry name" value="Triger factor/SurA peptide-binding domain-like"/>
    <property type="match status" value="1"/>
</dbReference>
<dbReference type="PANTHER" id="PTHR47245">
    <property type="entry name" value="PEPTIDYLPROLYL ISOMERASE"/>
    <property type="match status" value="1"/>
</dbReference>
<dbReference type="Gene3D" id="3.10.50.40">
    <property type="match status" value="1"/>
</dbReference>
<evidence type="ECO:0000256" key="6">
    <source>
        <dbReference type="ARBA" id="ARBA00023110"/>
    </source>
</evidence>
<evidence type="ECO:0000256" key="1">
    <source>
        <dbReference type="ARBA" id="ARBA00000971"/>
    </source>
</evidence>
<comment type="catalytic activity">
    <reaction evidence="1 11">
        <text>[protein]-peptidylproline (omega=180) = [protein]-peptidylproline (omega=0)</text>
        <dbReference type="Rhea" id="RHEA:16237"/>
        <dbReference type="Rhea" id="RHEA-COMP:10747"/>
        <dbReference type="Rhea" id="RHEA-COMP:10748"/>
        <dbReference type="ChEBI" id="CHEBI:83833"/>
        <dbReference type="ChEBI" id="CHEBI:83834"/>
        <dbReference type="EC" id="5.2.1.8"/>
    </reaction>
</comment>
<evidence type="ECO:0000256" key="7">
    <source>
        <dbReference type="ARBA" id="ARBA00023136"/>
    </source>
</evidence>
<dbReference type="InterPro" id="IPR023058">
    <property type="entry name" value="PPIase_PpiC_CS"/>
</dbReference>
<evidence type="ECO:0000256" key="11">
    <source>
        <dbReference type="HAMAP-Rule" id="MF_01145"/>
    </source>
</evidence>
<dbReference type="InterPro" id="IPR000297">
    <property type="entry name" value="PPIase_PpiC"/>
</dbReference>
<keyword evidence="5 11" id="KW-0732">Signal</keyword>
<dbReference type="InterPro" id="IPR046357">
    <property type="entry name" value="PPIase_dom_sf"/>
</dbReference>
<proteinExistence type="inferred from homology"/>
<dbReference type="EC" id="5.2.1.8" evidence="11"/>
<dbReference type="HAMAP" id="MF_01145">
    <property type="entry name" value="Foldase_PrsA"/>
    <property type="match status" value="1"/>
</dbReference>
<dbReference type="GO" id="GO:0003755">
    <property type="term" value="F:peptidyl-prolyl cis-trans isomerase activity"/>
    <property type="evidence" value="ECO:0007669"/>
    <property type="project" value="UniProtKB-EC"/>
</dbReference>
<reference evidence="14 15" key="1">
    <citation type="submission" date="2024-08" db="EMBL/GenBank/DDBJ databases">
        <title>Two novel Cytobacillus novel species.</title>
        <authorList>
            <person name="Liu G."/>
        </authorList>
    </citation>
    <scope>NUCLEOTIDE SEQUENCE [LARGE SCALE GENOMIC DNA]</scope>
    <source>
        <strain evidence="14 15">FJAT-53684</strain>
    </source>
</reference>
<evidence type="ECO:0000256" key="9">
    <source>
        <dbReference type="ARBA" id="ARBA00023235"/>
    </source>
</evidence>
<comment type="similarity">
    <text evidence="3 11">Belongs to the PrsA family.</text>
</comment>
<evidence type="ECO:0000256" key="12">
    <source>
        <dbReference type="SAM" id="SignalP"/>
    </source>
</evidence>
<name>A0ABW6JZU6_9BACI</name>
<keyword evidence="9 11" id="KW-0413">Isomerase</keyword>
<dbReference type="InterPro" id="IPR050245">
    <property type="entry name" value="PrsA_foldase"/>
</dbReference>
<feature type="chain" id="PRO_5045969774" description="Foldase protein PrsA" evidence="12">
    <location>
        <begin position="20"/>
        <end position="298"/>
    </location>
</feature>
<dbReference type="Proteomes" id="UP001601058">
    <property type="component" value="Unassembled WGS sequence"/>
</dbReference>
<dbReference type="InterPro" id="IPR023059">
    <property type="entry name" value="Foldase_PrsA"/>
</dbReference>
<evidence type="ECO:0000256" key="5">
    <source>
        <dbReference type="ARBA" id="ARBA00022729"/>
    </source>
</evidence>
<comment type="caution">
    <text evidence="14">The sequence shown here is derived from an EMBL/GenBank/DDBJ whole genome shotgun (WGS) entry which is preliminary data.</text>
</comment>
<dbReference type="PROSITE" id="PS51257">
    <property type="entry name" value="PROKAR_LIPOPROTEIN"/>
    <property type="match status" value="1"/>
</dbReference>
<dbReference type="Pfam" id="PF13616">
    <property type="entry name" value="Rotamase_3"/>
    <property type="match status" value="1"/>
</dbReference>
<comment type="subcellular location">
    <subcellularLocation>
        <location evidence="2 11">Cell membrane</location>
        <topology evidence="2 11">Lipid-anchor</topology>
    </subcellularLocation>
</comment>
<evidence type="ECO:0000259" key="13">
    <source>
        <dbReference type="PROSITE" id="PS50198"/>
    </source>
</evidence>
<keyword evidence="8 11" id="KW-0564">Palmitate</keyword>
<dbReference type="EMBL" id="JBIACJ010000003">
    <property type="protein sequence ID" value="MFE8696273.1"/>
    <property type="molecule type" value="Genomic_DNA"/>
</dbReference>